<dbReference type="AlphaFoldDB" id="A0A644UIP2"/>
<dbReference type="SUPFAM" id="SSF55874">
    <property type="entry name" value="ATPase domain of HSP90 chaperone/DNA topoisomerase II/histidine kinase"/>
    <property type="match status" value="1"/>
</dbReference>
<dbReference type="InterPro" id="IPR036890">
    <property type="entry name" value="HATPase_C_sf"/>
</dbReference>
<dbReference type="Gene3D" id="3.30.565.10">
    <property type="entry name" value="Histidine kinase-like ATPase, C-terminal domain"/>
    <property type="match status" value="1"/>
</dbReference>
<name>A0A644UIP2_9ZZZZ</name>
<sequence length="117" mass="13173">MNIAEVDFHIIMNNFFLNSSWFLEKAKGERREITITVSDESGKIILLLENNGPPLDSIFENNPDRIFEAGVSTKNINKNEGTGLGLWITKTIVDNNSGEIHPIRTEEGFGLRITLLK</sequence>
<dbReference type="EMBL" id="VSSQ01000119">
    <property type="protein sequence ID" value="MPL78794.1"/>
    <property type="molecule type" value="Genomic_DNA"/>
</dbReference>
<feature type="domain" description="Histidine kinase" evidence="1">
    <location>
        <begin position="1"/>
        <end position="117"/>
    </location>
</feature>
<evidence type="ECO:0000313" key="2">
    <source>
        <dbReference type="EMBL" id="MPL78794.1"/>
    </source>
</evidence>
<dbReference type="Pfam" id="PF02518">
    <property type="entry name" value="HATPase_c"/>
    <property type="match status" value="1"/>
</dbReference>
<protein>
    <recommendedName>
        <fullName evidence="1">Histidine kinase domain-containing protein</fullName>
    </recommendedName>
</protein>
<reference evidence="2" key="1">
    <citation type="submission" date="2019-08" db="EMBL/GenBank/DDBJ databases">
        <authorList>
            <person name="Kucharzyk K."/>
            <person name="Murdoch R.W."/>
            <person name="Higgins S."/>
            <person name="Loffler F."/>
        </authorList>
    </citation>
    <scope>NUCLEOTIDE SEQUENCE</scope>
</reference>
<dbReference type="PROSITE" id="PS50109">
    <property type="entry name" value="HIS_KIN"/>
    <property type="match status" value="1"/>
</dbReference>
<dbReference type="InterPro" id="IPR004358">
    <property type="entry name" value="Sig_transdc_His_kin-like_C"/>
</dbReference>
<dbReference type="PRINTS" id="PR00344">
    <property type="entry name" value="BCTRLSENSOR"/>
</dbReference>
<dbReference type="SMART" id="SM00387">
    <property type="entry name" value="HATPase_c"/>
    <property type="match status" value="1"/>
</dbReference>
<dbReference type="InterPro" id="IPR005467">
    <property type="entry name" value="His_kinase_dom"/>
</dbReference>
<dbReference type="CDD" id="cd00075">
    <property type="entry name" value="HATPase"/>
    <property type="match status" value="1"/>
</dbReference>
<evidence type="ECO:0000259" key="1">
    <source>
        <dbReference type="PROSITE" id="PS50109"/>
    </source>
</evidence>
<proteinExistence type="predicted"/>
<dbReference type="InterPro" id="IPR003594">
    <property type="entry name" value="HATPase_dom"/>
</dbReference>
<dbReference type="GO" id="GO:0016772">
    <property type="term" value="F:transferase activity, transferring phosphorus-containing groups"/>
    <property type="evidence" value="ECO:0007669"/>
    <property type="project" value="InterPro"/>
</dbReference>
<accession>A0A644UIP2</accession>
<comment type="caution">
    <text evidence="2">The sequence shown here is derived from an EMBL/GenBank/DDBJ whole genome shotgun (WGS) entry which is preliminary data.</text>
</comment>
<organism evidence="2">
    <name type="scientific">bioreactor metagenome</name>
    <dbReference type="NCBI Taxonomy" id="1076179"/>
    <lineage>
        <taxon>unclassified sequences</taxon>
        <taxon>metagenomes</taxon>
        <taxon>ecological metagenomes</taxon>
    </lineage>
</organism>
<gene>
    <name evidence="2" type="ORF">SDC9_24664</name>
</gene>